<dbReference type="Gene3D" id="3.90.1510.10">
    <property type="entry name" value="Glycerate kinase, domain 2"/>
    <property type="match status" value="1"/>
</dbReference>
<dbReference type="InterPro" id="IPR018193">
    <property type="entry name" value="Glyc_kinase_flavodox-like_fold"/>
</dbReference>
<reference evidence="1" key="1">
    <citation type="journal article" date="2021" name="PeerJ">
        <title>Extensive microbial diversity within the chicken gut microbiome revealed by metagenomics and culture.</title>
        <authorList>
            <person name="Gilroy R."/>
            <person name="Ravi A."/>
            <person name="Getino M."/>
            <person name="Pursley I."/>
            <person name="Horton D.L."/>
            <person name="Alikhan N.F."/>
            <person name="Baker D."/>
            <person name="Gharbi K."/>
            <person name="Hall N."/>
            <person name="Watson M."/>
            <person name="Adriaenssens E.M."/>
            <person name="Foster-Nyarko E."/>
            <person name="Jarju S."/>
            <person name="Secka A."/>
            <person name="Antonio M."/>
            <person name="Oren A."/>
            <person name="Chaudhuri R.R."/>
            <person name="La Ragione R."/>
            <person name="Hildebrand F."/>
            <person name="Pallen M.J."/>
        </authorList>
    </citation>
    <scope>NUCLEOTIDE SEQUENCE</scope>
    <source>
        <strain evidence="1">ChiGjej3B3-7470</strain>
    </source>
</reference>
<evidence type="ECO:0000313" key="2">
    <source>
        <dbReference type="Proteomes" id="UP000712713"/>
    </source>
</evidence>
<dbReference type="GO" id="GO:0008887">
    <property type="term" value="F:glycerate kinase activity"/>
    <property type="evidence" value="ECO:0007669"/>
    <property type="project" value="InterPro"/>
</dbReference>
<feature type="non-terminal residue" evidence="1">
    <location>
        <position position="209"/>
    </location>
</feature>
<sequence length="209" mass="20993">MKVVVASDAIAGLSAREASETIARAFADGGAAVAVIPLAVSGDELRAAVEVAADGVGFASPVDAVDAGEALASALGDLVLDLTATQVAAWGAATLQAFGDDPATALAAARERWAGRELVALVADGQQERPLTGMHGYAATEGREAGLALAQVLEADREGERWLEALGLEQGPGSGATGGLGLLIQAMGGRVADPLTYLAERFSLENTLA</sequence>
<comment type="caution">
    <text evidence="1">The sequence shown here is derived from an EMBL/GenBank/DDBJ whole genome shotgun (WGS) entry which is preliminary data.</text>
</comment>
<dbReference type="SUPFAM" id="SSF110738">
    <property type="entry name" value="Glycerate kinase I"/>
    <property type="match status" value="1"/>
</dbReference>
<dbReference type="AlphaFoldDB" id="A0A921ERJ9"/>
<accession>A0A921ERJ9</accession>
<evidence type="ECO:0000313" key="1">
    <source>
        <dbReference type="EMBL" id="HJE52105.1"/>
    </source>
</evidence>
<dbReference type="GO" id="GO:0031388">
    <property type="term" value="P:organic acid phosphorylation"/>
    <property type="evidence" value="ECO:0007669"/>
    <property type="project" value="InterPro"/>
</dbReference>
<proteinExistence type="predicted"/>
<dbReference type="InterPro" id="IPR036129">
    <property type="entry name" value="Glycerate_kinase_sf"/>
</dbReference>
<reference evidence="1" key="2">
    <citation type="submission" date="2021-09" db="EMBL/GenBank/DDBJ databases">
        <authorList>
            <person name="Gilroy R."/>
        </authorList>
    </citation>
    <scope>NUCLEOTIDE SEQUENCE</scope>
    <source>
        <strain evidence="1">ChiGjej3B3-7470</strain>
    </source>
</reference>
<dbReference type="EMBL" id="DYZF01000232">
    <property type="protein sequence ID" value="HJE52105.1"/>
    <property type="molecule type" value="Genomic_DNA"/>
</dbReference>
<dbReference type="Proteomes" id="UP000712713">
    <property type="component" value="Unassembled WGS sequence"/>
</dbReference>
<organism evidence="1 2">
    <name type="scientific">Tessaracoccus flavescens</name>
    <dbReference type="NCBI Taxonomy" id="399497"/>
    <lineage>
        <taxon>Bacteria</taxon>
        <taxon>Bacillati</taxon>
        <taxon>Actinomycetota</taxon>
        <taxon>Actinomycetes</taxon>
        <taxon>Propionibacteriales</taxon>
        <taxon>Propionibacteriaceae</taxon>
        <taxon>Tessaracoccus</taxon>
    </lineage>
</organism>
<gene>
    <name evidence="1" type="ORF">K8V15_09075</name>
</gene>
<protein>
    <submittedName>
        <fullName evidence="1">Uncharacterized protein</fullName>
    </submittedName>
</protein>
<name>A0A921ERJ9_9ACTN</name>